<reference evidence="5" key="1">
    <citation type="submission" date="2023-08" db="EMBL/GenBank/DDBJ databases">
        <title>Draft sequence of the Babesia gibsoni genome.</title>
        <authorList>
            <person name="Yamagishi J.Y."/>
            <person name="Xuan X.X."/>
        </authorList>
    </citation>
    <scope>NUCLEOTIDE SEQUENCE</scope>
    <source>
        <strain evidence="5">Azabu</strain>
    </source>
</reference>
<comment type="caution">
    <text evidence="5">The sequence shown here is derived from an EMBL/GenBank/DDBJ whole genome shotgun (WGS) entry which is preliminary data.</text>
</comment>
<comment type="subcellular location">
    <subcellularLocation>
        <location evidence="1">Mitochondrion</location>
    </subcellularLocation>
</comment>
<evidence type="ECO:0000256" key="1">
    <source>
        <dbReference type="ARBA" id="ARBA00004173"/>
    </source>
</evidence>
<dbReference type="PANTHER" id="PTHR13126:SF0">
    <property type="entry name" value="ATP SYNTHASE MITOCHONDRIAL F1 COMPLEX ASSEMBLY FACTOR 1"/>
    <property type="match status" value="1"/>
</dbReference>
<evidence type="ECO:0000256" key="3">
    <source>
        <dbReference type="ARBA" id="ARBA00022946"/>
    </source>
</evidence>
<organism evidence="5 6">
    <name type="scientific">Babesia gibsoni</name>
    <dbReference type="NCBI Taxonomy" id="33632"/>
    <lineage>
        <taxon>Eukaryota</taxon>
        <taxon>Sar</taxon>
        <taxon>Alveolata</taxon>
        <taxon>Apicomplexa</taxon>
        <taxon>Aconoidasida</taxon>
        <taxon>Piroplasmida</taxon>
        <taxon>Babesiidae</taxon>
        <taxon>Babesia</taxon>
    </lineage>
</organism>
<evidence type="ECO:0000256" key="4">
    <source>
        <dbReference type="ARBA" id="ARBA00023128"/>
    </source>
</evidence>
<dbReference type="Pfam" id="PF06644">
    <property type="entry name" value="ATP11"/>
    <property type="match status" value="1"/>
</dbReference>
<keyword evidence="6" id="KW-1185">Reference proteome</keyword>
<sequence length="276" mass="32172">MEETEKKPNVPEKKADGDISDILNNQAINHVDRIARAFMLLPDYAERYVKFMNQKKNGITVAEVVEDLIYTWPPTRALLRQTRSMSFMYPVPRNLKEVAKVPLLMQRDPLTITSLWKQQFEKRNDVVTCVIDSQKYKQMTNNAKHSPMFVLPVHVDQLGSYNCVLQFVDNKSVLFTSIDSYKVNGIEKSAPYFIVTIFDELLDNKGIALVRGDIVNQKDVSKTNAQMLLRATVQFYTDLNLYKWVECFNHRSREFDFDEFRRQCQHVLTQNSTTNE</sequence>
<evidence type="ECO:0000313" key="6">
    <source>
        <dbReference type="Proteomes" id="UP001230268"/>
    </source>
</evidence>
<dbReference type="GO" id="GO:0033615">
    <property type="term" value="P:mitochondrial proton-transporting ATP synthase complex assembly"/>
    <property type="evidence" value="ECO:0007669"/>
    <property type="project" value="TreeGrafter"/>
</dbReference>
<proteinExistence type="inferred from homology"/>
<dbReference type="PANTHER" id="PTHR13126">
    <property type="entry name" value="CHAPERONE ATP11"/>
    <property type="match status" value="1"/>
</dbReference>
<dbReference type="InterPro" id="IPR010591">
    <property type="entry name" value="ATP11"/>
</dbReference>
<comment type="similarity">
    <text evidence="2">Belongs to the ATP11 family.</text>
</comment>
<evidence type="ECO:0000256" key="2">
    <source>
        <dbReference type="ARBA" id="ARBA00009116"/>
    </source>
</evidence>
<dbReference type="AlphaFoldDB" id="A0AAD8PF16"/>
<gene>
    <name evidence="5" type="ORF">BgAZ_101090</name>
</gene>
<protein>
    <submittedName>
        <fullName evidence="5">ATP11 domain containing protein</fullName>
    </submittedName>
</protein>
<dbReference type="GO" id="GO:0005739">
    <property type="term" value="C:mitochondrion"/>
    <property type="evidence" value="ECO:0007669"/>
    <property type="project" value="UniProtKB-SubCell"/>
</dbReference>
<evidence type="ECO:0000313" key="5">
    <source>
        <dbReference type="EMBL" id="KAK1444203.1"/>
    </source>
</evidence>
<name>A0AAD8PF16_BABGI</name>
<dbReference type="EMBL" id="JAVEPI010000001">
    <property type="protein sequence ID" value="KAK1444203.1"/>
    <property type="molecule type" value="Genomic_DNA"/>
</dbReference>
<accession>A0AAD8PF16</accession>
<keyword evidence="3" id="KW-0809">Transit peptide</keyword>
<keyword evidence="4" id="KW-0496">Mitochondrion</keyword>
<dbReference type="Proteomes" id="UP001230268">
    <property type="component" value="Unassembled WGS sequence"/>
</dbReference>